<evidence type="ECO:0000256" key="2">
    <source>
        <dbReference type="SAM" id="SignalP"/>
    </source>
</evidence>
<protein>
    <submittedName>
        <fullName evidence="3">Uncharacterized protein</fullName>
    </submittedName>
</protein>
<comment type="caution">
    <text evidence="3">The sequence shown here is derived from an EMBL/GenBank/DDBJ whole genome shotgun (WGS) entry which is preliminary data.</text>
</comment>
<accession>A0ABU0HS94</accession>
<feature type="compositionally biased region" description="Gly residues" evidence="1">
    <location>
        <begin position="48"/>
        <end position="59"/>
    </location>
</feature>
<evidence type="ECO:0000313" key="4">
    <source>
        <dbReference type="Proteomes" id="UP001236369"/>
    </source>
</evidence>
<gene>
    <name evidence="3" type="ORF">QO016_004732</name>
</gene>
<name>A0ABU0HS94_9HYPH</name>
<feature type="chain" id="PRO_5045409604" evidence="2">
    <location>
        <begin position="22"/>
        <end position="346"/>
    </location>
</feature>
<evidence type="ECO:0000313" key="3">
    <source>
        <dbReference type="EMBL" id="MDQ0445205.1"/>
    </source>
</evidence>
<sequence>MLKRLILAAALAVGLASPALAQQQYAGVSLYDLRGQPLGTSTNPLYVSGGGSGGGGGATGSVTPAGQNGGAAQAIQGITGGVPVNGFVGQYNSTLPTFSNAQVGYVALDSNGRLILSPGGSVSVSNFPATQAVSGTVTANQGTSPWVISGAVTNAGTFAVQNTAAVIGGNATAVKTDSSATTQPISATALPLPTGASTAANQSSEIAALGTTADTAYGGSGNSSIVAALKGLYGQFNAATAKIQGSVWYAEGVSQSVAASATLTGTARGNVPNASPSPYGYFQAQVFSTAGGTLSISNGAYAITQAVTANTAVTLKVPALGGTFTASFINGTTAATVSLLDGYTLN</sequence>
<dbReference type="EMBL" id="JAUSVV010000023">
    <property type="protein sequence ID" value="MDQ0445205.1"/>
    <property type="molecule type" value="Genomic_DNA"/>
</dbReference>
<organism evidence="3 4">
    <name type="scientific">Methylobacterium persicinum</name>
    <dbReference type="NCBI Taxonomy" id="374426"/>
    <lineage>
        <taxon>Bacteria</taxon>
        <taxon>Pseudomonadati</taxon>
        <taxon>Pseudomonadota</taxon>
        <taxon>Alphaproteobacteria</taxon>
        <taxon>Hyphomicrobiales</taxon>
        <taxon>Methylobacteriaceae</taxon>
        <taxon>Methylobacterium</taxon>
    </lineage>
</organism>
<reference evidence="3 4" key="1">
    <citation type="submission" date="2023-07" db="EMBL/GenBank/DDBJ databases">
        <title>Genomic Encyclopedia of Type Strains, Phase IV (KMG-IV): sequencing the most valuable type-strain genomes for metagenomic binning, comparative biology and taxonomic classification.</title>
        <authorList>
            <person name="Goeker M."/>
        </authorList>
    </citation>
    <scope>NUCLEOTIDE SEQUENCE [LARGE SCALE GENOMIC DNA]</scope>
    <source>
        <strain evidence="3 4">DSM 19562</strain>
    </source>
</reference>
<keyword evidence="2" id="KW-0732">Signal</keyword>
<feature type="region of interest" description="Disordered" evidence="1">
    <location>
        <begin position="45"/>
        <end position="65"/>
    </location>
</feature>
<feature type="signal peptide" evidence="2">
    <location>
        <begin position="1"/>
        <end position="21"/>
    </location>
</feature>
<proteinExistence type="predicted"/>
<dbReference type="RefSeq" id="WP_238248696.1">
    <property type="nucleotide sequence ID" value="NZ_BPQX01000021.1"/>
</dbReference>
<keyword evidence="4" id="KW-1185">Reference proteome</keyword>
<evidence type="ECO:0000256" key="1">
    <source>
        <dbReference type="SAM" id="MobiDB-lite"/>
    </source>
</evidence>
<dbReference type="Proteomes" id="UP001236369">
    <property type="component" value="Unassembled WGS sequence"/>
</dbReference>